<evidence type="ECO:0000256" key="1">
    <source>
        <dbReference type="SAM" id="MobiDB-lite"/>
    </source>
</evidence>
<evidence type="ECO:0000313" key="2">
    <source>
        <dbReference type="EMBL" id="MQL77125.1"/>
    </source>
</evidence>
<feature type="compositionally biased region" description="Polar residues" evidence="1">
    <location>
        <begin position="1"/>
        <end position="17"/>
    </location>
</feature>
<feature type="region of interest" description="Disordered" evidence="1">
    <location>
        <begin position="1"/>
        <end position="30"/>
    </location>
</feature>
<dbReference type="EMBL" id="NMUH01000332">
    <property type="protein sequence ID" value="MQL77125.1"/>
    <property type="molecule type" value="Genomic_DNA"/>
</dbReference>
<organism evidence="2 3">
    <name type="scientific">Colocasia esculenta</name>
    <name type="common">Wild taro</name>
    <name type="synonym">Arum esculentum</name>
    <dbReference type="NCBI Taxonomy" id="4460"/>
    <lineage>
        <taxon>Eukaryota</taxon>
        <taxon>Viridiplantae</taxon>
        <taxon>Streptophyta</taxon>
        <taxon>Embryophyta</taxon>
        <taxon>Tracheophyta</taxon>
        <taxon>Spermatophyta</taxon>
        <taxon>Magnoliopsida</taxon>
        <taxon>Liliopsida</taxon>
        <taxon>Araceae</taxon>
        <taxon>Aroideae</taxon>
        <taxon>Colocasieae</taxon>
        <taxon>Colocasia</taxon>
    </lineage>
</organism>
<name>A0A843U132_COLES</name>
<comment type="caution">
    <text evidence="2">The sequence shown here is derived from an EMBL/GenBank/DDBJ whole genome shotgun (WGS) entry which is preliminary data.</text>
</comment>
<dbReference type="AlphaFoldDB" id="A0A843U132"/>
<accession>A0A843U132</accession>
<keyword evidence="3" id="KW-1185">Reference proteome</keyword>
<evidence type="ECO:0000313" key="3">
    <source>
        <dbReference type="Proteomes" id="UP000652761"/>
    </source>
</evidence>
<dbReference type="Proteomes" id="UP000652761">
    <property type="component" value="Unassembled WGS sequence"/>
</dbReference>
<gene>
    <name evidence="2" type="ORF">Taro_009535</name>
</gene>
<protein>
    <submittedName>
        <fullName evidence="2">Uncharacterized protein</fullName>
    </submittedName>
</protein>
<sequence length="71" mass="8094">MASSFAEGSSRVELNTTSDRHDRPTPYGCSAWDSRDRGRRYCEKNLGNGEIAGRNRNFGVRNERVRIFQKG</sequence>
<proteinExistence type="predicted"/>
<reference evidence="2" key="1">
    <citation type="submission" date="2017-07" db="EMBL/GenBank/DDBJ databases">
        <title>Taro Niue Genome Assembly and Annotation.</title>
        <authorList>
            <person name="Atibalentja N."/>
            <person name="Keating K."/>
            <person name="Fields C.J."/>
        </authorList>
    </citation>
    <scope>NUCLEOTIDE SEQUENCE</scope>
    <source>
        <strain evidence="2">Niue_2</strain>
        <tissue evidence="2">Leaf</tissue>
    </source>
</reference>